<accession>A0A820HPY0</accession>
<evidence type="ECO:0000313" key="2">
    <source>
        <dbReference type="Proteomes" id="UP000663836"/>
    </source>
</evidence>
<dbReference type="Proteomes" id="UP000663836">
    <property type="component" value="Unassembled WGS sequence"/>
</dbReference>
<sequence length="71" mass="8280">YPILDELSRIAKLIKTQCDGHTIHQEWLEQLTLAKARSCLDIERSNSKSMLLLIEFARTMIEDNECVVLKY</sequence>
<comment type="caution">
    <text evidence="1">The sequence shown here is derived from an EMBL/GenBank/DDBJ whole genome shotgun (WGS) entry which is preliminary data.</text>
</comment>
<proteinExistence type="predicted"/>
<name>A0A820HPY0_9BILA</name>
<protein>
    <submittedName>
        <fullName evidence="1">Uncharacterized protein</fullName>
    </submittedName>
</protein>
<dbReference type="AlphaFoldDB" id="A0A820HPY0"/>
<feature type="non-terminal residue" evidence="1">
    <location>
        <position position="1"/>
    </location>
</feature>
<evidence type="ECO:0000313" key="1">
    <source>
        <dbReference type="EMBL" id="CAF4299823.1"/>
    </source>
</evidence>
<gene>
    <name evidence="1" type="ORF">JBS370_LOCUS40347</name>
</gene>
<organism evidence="1 2">
    <name type="scientific">Rotaria sordida</name>
    <dbReference type="NCBI Taxonomy" id="392033"/>
    <lineage>
        <taxon>Eukaryota</taxon>
        <taxon>Metazoa</taxon>
        <taxon>Spiralia</taxon>
        <taxon>Gnathifera</taxon>
        <taxon>Rotifera</taxon>
        <taxon>Eurotatoria</taxon>
        <taxon>Bdelloidea</taxon>
        <taxon>Philodinida</taxon>
        <taxon>Philodinidae</taxon>
        <taxon>Rotaria</taxon>
    </lineage>
</organism>
<reference evidence="1" key="1">
    <citation type="submission" date="2021-02" db="EMBL/GenBank/DDBJ databases">
        <authorList>
            <person name="Nowell W R."/>
        </authorList>
    </citation>
    <scope>NUCLEOTIDE SEQUENCE</scope>
</reference>
<dbReference type="EMBL" id="CAJOBD010035363">
    <property type="protein sequence ID" value="CAF4299823.1"/>
    <property type="molecule type" value="Genomic_DNA"/>
</dbReference>